<keyword evidence="9" id="KW-0328">Glycosyltransferase</keyword>
<dbReference type="GO" id="GO:0005886">
    <property type="term" value="C:plasma membrane"/>
    <property type="evidence" value="ECO:0007669"/>
    <property type="project" value="UniProtKB-SubCell"/>
</dbReference>
<feature type="transmembrane region" description="Helical" evidence="7">
    <location>
        <begin position="177"/>
        <end position="195"/>
    </location>
</feature>
<evidence type="ECO:0000256" key="4">
    <source>
        <dbReference type="ARBA" id="ARBA00022692"/>
    </source>
</evidence>
<evidence type="ECO:0000256" key="1">
    <source>
        <dbReference type="ARBA" id="ARBA00007150"/>
    </source>
</evidence>
<dbReference type="PROSITE" id="PS01311">
    <property type="entry name" value="LGT"/>
    <property type="match status" value="1"/>
</dbReference>
<comment type="similarity">
    <text evidence="1 7">Belongs to the Lgt family.</text>
</comment>
<dbReference type="EC" id="2.5.1.145" evidence="7"/>
<accession>A0A7X2ZAI8</accession>
<keyword evidence="10" id="KW-1185">Reference proteome</keyword>
<evidence type="ECO:0000256" key="8">
    <source>
        <dbReference type="SAM" id="MobiDB-lite"/>
    </source>
</evidence>
<dbReference type="NCBIfam" id="TIGR00544">
    <property type="entry name" value="lgt"/>
    <property type="match status" value="1"/>
</dbReference>
<dbReference type="UniPathway" id="UPA00664"/>
<feature type="transmembrane region" description="Helical" evidence="7">
    <location>
        <begin position="115"/>
        <end position="133"/>
    </location>
</feature>
<keyword evidence="6 7" id="KW-0472">Membrane</keyword>
<comment type="subcellular location">
    <subcellularLocation>
        <location evidence="7">Cell membrane</location>
        <topology evidence="7">Multi-pass membrane protein</topology>
    </subcellularLocation>
</comment>
<dbReference type="PANTHER" id="PTHR30589">
    <property type="entry name" value="PROLIPOPROTEIN DIACYLGLYCERYL TRANSFERASE"/>
    <property type="match status" value="1"/>
</dbReference>
<comment type="function">
    <text evidence="7">Catalyzes the transfer of the diacylglyceryl group from phosphatidylglycerol to the sulfhydryl group of the N-terminal cysteine of a prolipoprotein, the first step in the formation of mature lipoproteins.</text>
</comment>
<dbReference type="GO" id="GO:0042158">
    <property type="term" value="P:lipoprotein biosynthetic process"/>
    <property type="evidence" value="ECO:0007669"/>
    <property type="project" value="UniProtKB-UniRule"/>
</dbReference>
<comment type="pathway">
    <text evidence="7">Protein modification; lipoprotein biosynthesis (diacylglyceryl transfer).</text>
</comment>
<keyword evidence="3 7" id="KW-0808">Transferase</keyword>
<evidence type="ECO:0000313" key="9">
    <source>
        <dbReference type="EMBL" id="MUG71370.1"/>
    </source>
</evidence>
<feature type="region of interest" description="Disordered" evidence="8">
    <location>
        <begin position="311"/>
        <end position="332"/>
    </location>
</feature>
<keyword evidence="9" id="KW-0449">Lipoprotein</keyword>
<dbReference type="AlphaFoldDB" id="A0A7X2ZAI8"/>
<feature type="transmembrane region" description="Helical" evidence="7">
    <location>
        <begin position="48"/>
        <end position="71"/>
    </location>
</feature>
<evidence type="ECO:0000313" key="10">
    <source>
        <dbReference type="Proteomes" id="UP000450917"/>
    </source>
</evidence>
<comment type="caution">
    <text evidence="9">The sequence shown here is derived from an EMBL/GenBank/DDBJ whole genome shotgun (WGS) entry which is preliminary data.</text>
</comment>
<keyword evidence="4 7" id="KW-0812">Transmembrane</keyword>
<keyword evidence="5 7" id="KW-1133">Transmembrane helix</keyword>
<feature type="transmembrane region" description="Helical" evidence="7">
    <location>
        <begin position="266"/>
        <end position="284"/>
    </location>
</feature>
<evidence type="ECO:0000256" key="5">
    <source>
        <dbReference type="ARBA" id="ARBA00022989"/>
    </source>
</evidence>
<dbReference type="PANTHER" id="PTHR30589:SF0">
    <property type="entry name" value="PHOSPHATIDYLGLYCEROL--PROLIPOPROTEIN DIACYLGLYCERYL TRANSFERASE"/>
    <property type="match status" value="1"/>
</dbReference>
<keyword evidence="2 7" id="KW-1003">Cell membrane</keyword>
<comment type="catalytic activity">
    <reaction evidence="7">
        <text>L-cysteinyl-[prolipoprotein] + a 1,2-diacyl-sn-glycero-3-phospho-(1'-sn-glycerol) = an S-1,2-diacyl-sn-glyceryl-L-cysteinyl-[prolipoprotein] + sn-glycerol 1-phosphate + H(+)</text>
        <dbReference type="Rhea" id="RHEA:56712"/>
        <dbReference type="Rhea" id="RHEA-COMP:14679"/>
        <dbReference type="Rhea" id="RHEA-COMP:14680"/>
        <dbReference type="ChEBI" id="CHEBI:15378"/>
        <dbReference type="ChEBI" id="CHEBI:29950"/>
        <dbReference type="ChEBI" id="CHEBI:57685"/>
        <dbReference type="ChEBI" id="CHEBI:64716"/>
        <dbReference type="ChEBI" id="CHEBI:140658"/>
        <dbReference type="EC" id="2.5.1.145"/>
    </reaction>
</comment>
<feature type="transmembrane region" description="Helical" evidence="7">
    <location>
        <begin position="207"/>
        <end position="224"/>
    </location>
</feature>
<evidence type="ECO:0000256" key="3">
    <source>
        <dbReference type="ARBA" id="ARBA00022679"/>
    </source>
</evidence>
<dbReference type="InterPro" id="IPR001640">
    <property type="entry name" value="Lgt"/>
</dbReference>
<reference evidence="9 10" key="1">
    <citation type="submission" date="2019-11" db="EMBL/GenBank/DDBJ databases">
        <title>Draft genome sequences of five Paenibacillus species of dairy origin.</title>
        <authorList>
            <person name="Olajide A.M."/>
            <person name="Chen S."/>
            <person name="Lapointe G."/>
        </authorList>
    </citation>
    <scope>NUCLEOTIDE SEQUENCE [LARGE SCALE GENOMIC DNA]</scope>
    <source>
        <strain evidence="9 10">2CS3</strain>
    </source>
</reference>
<dbReference type="RefSeq" id="WP_155614718.1">
    <property type="nucleotide sequence ID" value="NZ_JBDLZV010000001.1"/>
</dbReference>
<organism evidence="9 10">
    <name type="scientific">Paenibacillus validus</name>
    <dbReference type="NCBI Taxonomy" id="44253"/>
    <lineage>
        <taxon>Bacteria</taxon>
        <taxon>Bacillati</taxon>
        <taxon>Bacillota</taxon>
        <taxon>Bacilli</taxon>
        <taxon>Bacillales</taxon>
        <taxon>Paenibacillaceae</taxon>
        <taxon>Paenibacillus</taxon>
    </lineage>
</organism>
<protein>
    <recommendedName>
        <fullName evidence="7">Phosphatidylglycerol--prolipoprotein diacylglyceryl transferase</fullName>
        <ecNumber evidence="7">2.5.1.145</ecNumber>
    </recommendedName>
</protein>
<evidence type="ECO:0000256" key="6">
    <source>
        <dbReference type="ARBA" id="ARBA00023136"/>
    </source>
</evidence>
<evidence type="ECO:0000256" key="2">
    <source>
        <dbReference type="ARBA" id="ARBA00022475"/>
    </source>
</evidence>
<evidence type="ECO:0000256" key="7">
    <source>
        <dbReference type="HAMAP-Rule" id="MF_01147"/>
    </source>
</evidence>
<dbReference type="GO" id="GO:0008961">
    <property type="term" value="F:phosphatidylglycerol-prolipoprotein diacylglyceryl transferase activity"/>
    <property type="evidence" value="ECO:0007669"/>
    <property type="project" value="UniProtKB-UniRule"/>
</dbReference>
<dbReference type="EMBL" id="WNZX01000008">
    <property type="protein sequence ID" value="MUG71370.1"/>
    <property type="molecule type" value="Genomic_DNA"/>
</dbReference>
<name>A0A7X2ZAI8_9BACL</name>
<gene>
    <name evidence="7" type="primary">lgt</name>
    <name evidence="9" type="ORF">GNP93_11845</name>
</gene>
<dbReference type="HAMAP" id="MF_01147">
    <property type="entry name" value="Lgt"/>
    <property type="match status" value="1"/>
</dbReference>
<feature type="transmembrane region" description="Helical" evidence="7">
    <location>
        <begin position="17"/>
        <end position="36"/>
    </location>
</feature>
<feature type="binding site" evidence="7">
    <location>
        <position position="134"/>
    </location>
    <ligand>
        <name>a 1,2-diacyl-sn-glycero-3-phospho-(1'-sn-glycerol)</name>
        <dbReference type="ChEBI" id="CHEBI:64716"/>
    </ligand>
</feature>
<dbReference type="Pfam" id="PF01790">
    <property type="entry name" value="LGT"/>
    <property type="match status" value="1"/>
</dbReference>
<proteinExistence type="inferred from homology"/>
<sequence>MFLALNPIAFSLGPLTVYWYGIILGAAAMMGLLLAVQEGKRFGISPDFFMDLVLIGVPSAIIGARIYYVAFKWEDYKDNLIEVVKIWHGGIAIYGALIGAIIAAVIYVRRKGYSFWRIADICAPGLIIGQAIGRWGNFMNQEAHGGPVNEAFLRNNLHLPDFIVNQMLIEGQYYHPAFLYESLWNLAGLVILFVLRRQRFLRAGELFFSYFIWYSIGRFFIEGVRTDSLDFTGPEWLVSLMHSLWSPMRAIGFEPGVMTYGGNVRISQLLAVLIVIAAIVVIIVRRKTGASAEHYSDPILQVGAAAASETTTAVNAEGAPNEAKPGEAEETR</sequence>
<feature type="transmembrane region" description="Helical" evidence="7">
    <location>
        <begin position="91"/>
        <end position="108"/>
    </location>
</feature>
<dbReference type="Proteomes" id="UP000450917">
    <property type="component" value="Unassembled WGS sequence"/>
</dbReference>